<proteinExistence type="inferred from homology"/>
<comment type="similarity">
    <text evidence="1">Belongs to the ribosome-inactivating protein family.</text>
</comment>
<sequence length="717" mass="80207">MGPWPWRGAWTALVRCGHATYTAPVLPRGRIFTKQVVGRVADGSGFMADLSTLKVHSKLVSRAGAPVPANGPSEIRLVEAAVAARCGYKCPTWLRRYAASITLARRDQIQYEETKPWRSAEVAVNLGGGGGDRAPYNCPAMIRASEEVEVLFEDVFGHAFDGVKVLLQDSFVSASDSKGPKNNLKCRSFIVSTPCSPSRFLPEKFGGNSHGFHYIGNFADATVMNVELCCEKQFNKLDLGPPNFDSICGIILAQKVHDPLISILMYQRKLLNKMFSSRHVLSQLQYYRFFSSRKLRNAMNQIEDLKARNIAILCLDDGFKEVLLSFKSVIAQMRQNSYDYGKRVDLSKRYGPGCKVYTAGGAGAFHVIIQHCKASFRMSFSARDLYSRAWRSERGTFVMKPDITGWLYITNEDHKTLQFTSSSTYGGLGGDDVKDTWIGIHALRHAFHVIRKSDGRPTDLRQAIMIISIHLSESARLQSVFEAVCESMTDDTRTTLDVEPEAAAGAAAAGAARPIRTHTPSFWVANYGYYSKQAMTAVDKYISENEEYIIENVMGGQVKSPEEIFREIRILSRDVYRDGVFADKVGDPPLAPPTESPPDATGYEQWVGPKGSVELISEDWCVSGSLEKGLAQPCEAEVHIPKLLILDGYVIRSVQDYLVIRFIISKESYGVWLRRYTQLLPCHGKDKRMWNPFKMLRTRIVKNSKTLHFCLSDPISY</sequence>
<dbReference type="Gene3D" id="3.40.420.10">
    <property type="entry name" value="Ricin (A subunit), domain 1"/>
    <property type="match status" value="1"/>
</dbReference>
<dbReference type="GO" id="GO:0017148">
    <property type="term" value="P:negative regulation of translation"/>
    <property type="evidence" value="ECO:0007669"/>
    <property type="project" value="UniProtKB-KW"/>
</dbReference>
<dbReference type="InterPro" id="IPR036041">
    <property type="entry name" value="Ribosome-inact_prot_sf"/>
</dbReference>
<dbReference type="Pfam" id="PF00161">
    <property type="entry name" value="RIP"/>
    <property type="match status" value="1"/>
</dbReference>
<dbReference type="InterPro" id="IPR001574">
    <property type="entry name" value="Ribosome_inactivat_prot"/>
</dbReference>
<evidence type="ECO:0000313" key="2">
    <source>
        <dbReference type="EnsemblPlants" id="EMT30051"/>
    </source>
</evidence>
<dbReference type="GO" id="GO:0090729">
    <property type="term" value="F:toxin activity"/>
    <property type="evidence" value="ECO:0007669"/>
    <property type="project" value="UniProtKB-KW"/>
</dbReference>
<dbReference type="GO" id="GO:0030598">
    <property type="term" value="F:rRNA N-glycosylase activity"/>
    <property type="evidence" value="ECO:0007669"/>
    <property type="project" value="UniProtKB-EC"/>
</dbReference>
<comment type="catalytic activity">
    <reaction evidence="1">
        <text>Endohydrolysis of the N-glycosidic bond at one specific adenosine on the 28S rRNA.</text>
        <dbReference type="EC" id="3.2.2.22"/>
    </reaction>
</comment>
<reference evidence="2" key="1">
    <citation type="submission" date="2015-06" db="UniProtKB">
        <authorList>
            <consortium name="EnsemblPlants"/>
        </authorList>
    </citation>
    <scope>IDENTIFICATION</scope>
</reference>
<keyword evidence="1" id="KW-0800">Toxin</keyword>
<dbReference type="EnsemblPlants" id="EMT30051">
    <property type="protein sequence ID" value="EMT30051"/>
    <property type="gene ID" value="F775_23942"/>
</dbReference>
<keyword evidence="1" id="KW-0378">Hydrolase</keyword>
<dbReference type="InterPro" id="IPR016138">
    <property type="entry name" value="Ribosome_inactivat_prot_sub1"/>
</dbReference>
<evidence type="ECO:0000256" key="1">
    <source>
        <dbReference type="RuleBase" id="RU004915"/>
    </source>
</evidence>
<dbReference type="GO" id="GO:0006952">
    <property type="term" value="P:defense response"/>
    <property type="evidence" value="ECO:0007669"/>
    <property type="project" value="UniProtKB-KW"/>
</dbReference>
<protein>
    <submittedName>
        <fullName evidence="2">rRNA N-glycosidase</fullName>
    </submittedName>
</protein>
<keyword evidence="1" id="KW-0611">Plant defense</keyword>
<accession>M8D1D7</accession>
<dbReference type="SUPFAM" id="SSF56371">
    <property type="entry name" value="Ribosome inactivating proteins (RIP)"/>
    <property type="match status" value="1"/>
</dbReference>
<organism evidence="2">
    <name type="scientific">Aegilops tauschii</name>
    <name type="common">Tausch's goatgrass</name>
    <name type="synonym">Aegilops squarrosa</name>
    <dbReference type="NCBI Taxonomy" id="37682"/>
    <lineage>
        <taxon>Eukaryota</taxon>
        <taxon>Viridiplantae</taxon>
        <taxon>Streptophyta</taxon>
        <taxon>Embryophyta</taxon>
        <taxon>Tracheophyta</taxon>
        <taxon>Spermatophyta</taxon>
        <taxon>Magnoliopsida</taxon>
        <taxon>Liliopsida</taxon>
        <taxon>Poales</taxon>
        <taxon>Poaceae</taxon>
        <taxon>BOP clade</taxon>
        <taxon>Pooideae</taxon>
        <taxon>Triticodae</taxon>
        <taxon>Triticeae</taxon>
        <taxon>Triticinae</taxon>
        <taxon>Aegilops</taxon>
    </lineage>
</organism>
<keyword evidence="1" id="KW-0652">Protein synthesis inhibitor</keyword>
<dbReference type="AlphaFoldDB" id="M8D1D7"/>
<name>M8D1D7_AEGTA</name>